<dbReference type="GO" id="GO:0000136">
    <property type="term" value="C:mannan polymerase complex"/>
    <property type="evidence" value="ECO:0007669"/>
    <property type="project" value="TreeGrafter"/>
</dbReference>
<gene>
    <name evidence="3" type="ORF">GcM3_177008</name>
</gene>
<keyword evidence="2" id="KW-1133">Transmembrane helix</keyword>
<sequence length="423" mass="48222">MVLIPKGGLTWKSARAQIPPTRAIWVFLTRTRFLLCVALAGIILLIWRGLSGPASEMQRFYCWGPSKPPIMMSPNEVVEWNAHLQTPVIFNHHEPLVVNESTIKRVDLNPITSTPKAILNEERVLILTPLRHAAAYLPKYFDLLSELTYPHHLIDLGFLVGDSSDDTLAVLSAELQRIQKQSETLSAPFHSALIVEKDFGINVAQTVEERHGFAAQGPRRKTMARSRNYLLSAALKPEHSWVYWRDVDIVDSPRKILEDFIAHDRDIIVPSMYKPKKFFFLTLTWGDVWFHRYKDGKDIEGRFDYNSWIESDKGLRLAKSLPKSTIIVEGYKEFDTGRTYMARMGDWRNNKDEEINLDGIGGVNIVVKADVHRSGINFPCYAFENQAETEGFAKMAKRAGYKVIGLPNYVVWHIDTEEKPGNG</sequence>
<proteinExistence type="inferred from homology"/>
<evidence type="ECO:0000313" key="4">
    <source>
        <dbReference type="Proteomes" id="UP000283383"/>
    </source>
</evidence>
<dbReference type="AlphaFoldDB" id="A0A420HNW0"/>
<dbReference type="PANTHER" id="PTHR43083">
    <property type="entry name" value="MANNAN POLYMERASE II"/>
    <property type="match status" value="1"/>
</dbReference>
<dbReference type="PANTHER" id="PTHR43083:SF4">
    <property type="entry name" value="N-GLYCOSYL-TRANSFERASE (AFU_ORTHOLOGUE AFUA_4G06870)"/>
    <property type="match status" value="1"/>
</dbReference>
<dbReference type="EMBL" id="MCBQ01017757">
    <property type="protein sequence ID" value="RKF59105.1"/>
    <property type="molecule type" value="Genomic_DNA"/>
</dbReference>
<dbReference type="InterPro" id="IPR052086">
    <property type="entry name" value="Mannan_Polymerase_Subunit"/>
</dbReference>
<dbReference type="Gene3D" id="3.90.550.10">
    <property type="entry name" value="Spore Coat Polysaccharide Biosynthesis Protein SpsA, Chain A"/>
    <property type="match status" value="1"/>
</dbReference>
<dbReference type="STRING" id="62708.A0A420HNW0"/>
<dbReference type="SUPFAM" id="SSF53448">
    <property type="entry name" value="Nucleotide-diphospho-sugar transferases"/>
    <property type="match status" value="1"/>
</dbReference>
<feature type="transmembrane region" description="Helical" evidence="2">
    <location>
        <begin position="32"/>
        <end position="50"/>
    </location>
</feature>
<comment type="caution">
    <text evidence="3">The sequence shown here is derived from an EMBL/GenBank/DDBJ whole genome shotgun (WGS) entry which is preliminary data.</text>
</comment>
<keyword evidence="2" id="KW-0472">Membrane</keyword>
<protein>
    <submittedName>
        <fullName evidence="3">Mannan polymerase II complex ANP1 subunit</fullName>
    </submittedName>
</protein>
<dbReference type="GO" id="GO:0000032">
    <property type="term" value="P:cell wall mannoprotein biosynthetic process"/>
    <property type="evidence" value="ECO:0007669"/>
    <property type="project" value="TreeGrafter"/>
</dbReference>
<reference evidence="3 4" key="1">
    <citation type="journal article" date="2018" name="BMC Genomics">
        <title>Comparative genome analyses reveal sequence features reflecting distinct modes of host-adaptation between dicot and monocot powdery mildew.</title>
        <authorList>
            <person name="Wu Y."/>
            <person name="Ma X."/>
            <person name="Pan Z."/>
            <person name="Kale S.D."/>
            <person name="Song Y."/>
            <person name="King H."/>
            <person name="Zhang Q."/>
            <person name="Presley C."/>
            <person name="Deng X."/>
            <person name="Wei C.I."/>
            <person name="Xiao S."/>
        </authorList>
    </citation>
    <scope>NUCLEOTIDE SEQUENCE [LARGE SCALE GENOMIC DNA]</scope>
    <source>
        <strain evidence="3">UMSG3</strain>
    </source>
</reference>
<dbReference type="Pfam" id="PF03452">
    <property type="entry name" value="Anp1"/>
    <property type="match status" value="2"/>
</dbReference>
<dbReference type="GO" id="GO:0006487">
    <property type="term" value="P:protein N-linked glycosylation"/>
    <property type="evidence" value="ECO:0007669"/>
    <property type="project" value="TreeGrafter"/>
</dbReference>
<dbReference type="GO" id="GO:0000009">
    <property type="term" value="F:alpha-1,6-mannosyltransferase activity"/>
    <property type="evidence" value="ECO:0007669"/>
    <property type="project" value="TreeGrafter"/>
</dbReference>
<keyword evidence="2" id="KW-0812">Transmembrane</keyword>
<organism evidence="3 4">
    <name type="scientific">Golovinomyces cichoracearum</name>
    <dbReference type="NCBI Taxonomy" id="62708"/>
    <lineage>
        <taxon>Eukaryota</taxon>
        <taxon>Fungi</taxon>
        <taxon>Dikarya</taxon>
        <taxon>Ascomycota</taxon>
        <taxon>Pezizomycotina</taxon>
        <taxon>Leotiomycetes</taxon>
        <taxon>Erysiphales</taxon>
        <taxon>Erysiphaceae</taxon>
        <taxon>Golovinomyces</taxon>
    </lineage>
</organism>
<evidence type="ECO:0000256" key="1">
    <source>
        <dbReference type="ARBA" id="ARBA00037964"/>
    </source>
</evidence>
<evidence type="ECO:0000313" key="3">
    <source>
        <dbReference type="EMBL" id="RKF59105.1"/>
    </source>
</evidence>
<evidence type="ECO:0000256" key="2">
    <source>
        <dbReference type="SAM" id="Phobius"/>
    </source>
</evidence>
<dbReference type="InterPro" id="IPR029044">
    <property type="entry name" value="Nucleotide-diphossugar_trans"/>
</dbReference>
<comment type="similarity">
    <text evidence="1">Belongs to the ANP1/MMN9/VAN1 family.</text>
</comment>
<name>A0A420HNW0_9PEZI</name>
<keyword evidence="4" id="KW-1185">Reference proteome</keyword>
<accession>A0A420HNW0</accession>
<dbReference type="Proteomes" id="UP000283383">
    <property type="component" value="Unassembled WGS sequence"/>
</dbReference>